<organism evidence="3 4">
    <name type="scientific">Papaver somniferum</name>
    <name type="common">Opium poppy</name>
    <dbReference type="NCBI Taxonomy" id="3469"/>
    <lineage>
        <taxon>Eukaryota</taxon>
        <taxon>Viridiplantae</taxon>
        <taxon>Streptophyta</taxon>
        <taxon>Embryophyta</taxon>
        <taxon>Tracheophyta</taxon>
        <taxon>Spermatophyta</taxon>
        <taxon>Magnoliopsida</taxon>
        <taxon>Ranunculales</taxon>
        <taxon>Papaveraceae</taxon>
        <taxon>Papaveroideae</taxon>
        <taxon>Papaver</taxon>
    </lineage>
</organism>
<comment type="similarity">
    <text evidence="1">Belongs to the ARG7 family.</text>
</comment>
<name>A0A4Y7K3F4_PAPSO</name>
<protein>
    <submittedName>
        <fullName evidence="3">Uncharacterized protein</fullName>
    </submittedName>
</protein>
<accession>A0A4Y7K3F4</accession>
<dbReference type="InterPro" id="IPR003676">
    <property type="entry name" value="SAUR_fam"/>
</dbReference>
<dbReference type="Gramene" id="RZC66870">
    <property type="protein sequence ID" value="RZC66870"/>
    <property type="gene ID" value="C5167_010560"/>
</dbReference>
<feature type="region of interest" description="Disordered" evidence="2">
    <location>
        <begin position="1"/>
        <end position="21"/>
    </location>
</feature>
<gene>
    <name evidence="3" type="ORF">C5167_010560</name>
</gene>
<evidence type="ECO:0000256" key="2">
    <source>
        <dbReference type="SAM" id="MobiDB-lite"/>
    </source>
</evidence>
<dbReference type="OMA" id="CNERMAN"/>
<keyword evidence="4" id="KW-1185">Reference proteome</keyword>
<dbReference type="GO" id="GO:0009733">
    <property type="term" value="P:response to auxin"/>
    <property type="evidence" value="ECO:0007669"/>
    <property type="project" value="InterPro"/>
</dbReference>
<evidence type="ECO:0000256" key="1">
    <source>
        <dbReference type="ARBA" id="ARBA00006974"/>
    </source>
</evidence>
<dbReference type="AlphaFoldDB" id="A0A4Y7K3F4"/>
<dbReference type="PANTHER" id="PTHR31175">
    <property type="entry name" value="AUXIN-RESPONSIVE FAMILY PROTEIN"/>
    <property type="match status" value="1"/>
</dbReference>
<sequence length="95" mass="10699">MPKKNWSGLTGTGSNRKMEISCGSTTTANKGHFVVYTTDQKRFVVPLQYLDSQPFQELLKMAEDEFGLACIGPLRLPCEAQHMEYVLSLLEKSTR</sequence>
<dbReference type="PANTHER" id="PTHR31175:SF65">
    <property type="entry name" value="AUXIN-RESPONSIVE PROTEIN SAUR66-LIKE"/>
    <property type="match status" value="1"/>
</dbReference>
<proteinExistence type="inferred from homology"/>
<reference evidence="3 4" key="1">
    <citation type="journal article" date="2018" name="Science">
        <title>The opium poppy genome and morphinan production.</title>
        <authorList>
            <person name="Guo L."/>
            <person name="Winzer T."/>
            <person name="Yang X."/>
            <person name="Li Y."/>
            <person name="Ning Z."/>
            <person name="He Z."/>
            <person name="Teodor R."/>
            <person name="Lu Y."/>
            <person name="Bowser T.A."/>
            <person name="Graham I.A."/>
            <person name="Ye K."/>
        </authorList>
    </citation>
    <scope>NUCLEOTIDE SEQUENCE [LARGE SCALE GENOMIC DNA]</scope>
    <source>
        <strain evidence="4">cv. HN1</strain>
        <tissue evidence="3">Leaves</tissue>
    </source>
</reference>
<dbReference type="Proteomes" id="UP000316621">
    <property type="component" value="Chromosome 6"/>
</dbReference>
<evidence type="ECO:0000313" key="4">
    <source>
        <dbReference type="Proteomes" id="UP000316621"/>
    </source>
</evidence>
<dbReference type="Pfam" id="PF02519">
    <property type="entry name" value="Auxin_inducible"/>
    <property type="match status" value="1"/>
</dbReference>
<evidence type="ECO:0000313" key="3">
    <source>
        <dbReference type="EMBL" id="RZC66870.1"/>
    </source>
</evidence>
<dbReference type="STRING" id="3469.A0A4Y7K3F4"/>
<dbReference type="EMBL" id="CM010720">
    <property type="protein sequence ID" value="RZC66870.1"/>
    <property type="molecule type" value="Genomic_DNA"/>
</dbReference>